<dbReference type="GO" id="GO:0009401">
    <property type="term" value="P:phosphoenolpyruvate-dependent sugar phosphotransferase system"/>
    <property type="evidence" value="ECO:0007669"/>
    <property type="project" value="InterPro"/>
</dbReference>
<dbReference type="EMBL" id="JQIF01000016">
    <property type="protein sequence ID" value="KGJ54449.1"/>
    <property type="molecule type" value="Genomic_DNA"/>
</dbReference>
<dbReference type="RefSeq" id="WP_044904108.1">
    <property type="nucleotide sequence ID" value="NZ_JQIF01000016.1"/>
</dbReference>
<comment type="caution">
    <text evidence="3">The sequence shown here is derived from an EMBL/GenBank/DDBJ whole genome shotgun (WGS) entry which is preliminary data.</text>
</comment>
<dbReference type="InterPro" id="IPR004701">
    <property type="entry name" value="PTS_EIIA_man-typ"/>
</dbReference>
<dbReference type="Pfam" id="PF03610">
    <property type="entry name" value="EIIA-man"/>
    <property type="match status" value="1"/>
</dbReference>
<dbReference type="Gene3D" id="3.40.50.510">
    <property type="entry name" value="Phosphotransferase system, mannose-type IIA component"/>
    <property type="match status" value="1"/>
</dbReference>
<dbReference type="GO" id="GO:0016740">
    <property type="term" value="F:transferase activity"/>
    <property type="evidence" value="ECO:0007669"/>
    <property type="project" value="UniProtKB-KW"/>
</dbReference>
<reference evidence="3 4" key="1">
    <citation type="submission" date="2014-08" db="EMBL/GenBank/DDBJ databases">
        <title>Clostridium innocuum, an unnegligible vancomycin-resistant pathogen causing extra-intestinal infections.</title>
        <authorList>
            <person name="Feng Y."/>
            <person name="Chiu C.-H."/>
        </authorList>
    </citation>
    <scope>NUCLEOTIDE SEQUENCE [LARGE SCALE GENOMIC DNA]</scope>
    <source>
        <strain evidence="3 4">AN88</strain>
    </source>
</reference>
<dbReference type="InterPro" id="IPR051471">
    <property type="entry name" value="Bacterial_PTS_sugar_comp"/>
</dbReference>
<protein>
    <submittedName>
        <fullName evidence="3">PTS fructose transporter subunit IIA</fullName>
    </submittedName>
</protein>
<gene>
    <name evidence="3" type="ORF">CIAN88_03675</name>
</gene>
<dbReference type="PROSITE" id="PS51096">
    <property type="entry name" value="PTS_EIIA_TYPE_4"/>
    <property type="match status" value="1"/>
</dbReference>
<dbReference type="GO" id="GO:0016020">
    <property type="term" value="C:membrane"/>
    <property type="evidence" value="ECO:0007669"/>
    <property type="project" value="InterPro"/>
</dbReference>
<evidence type="ECO:0000313" key="3">
    <source>
        <dbReference type="EMBL" id="KGJ54449.1"/>
    </source>
</evidence>
<dbReference type="SUPFAM" id="SSF53062">
    <property type="entry name" value="PTS system fructose IIA component-like"/>
    <property type="match status" value="1"/>
</dbReference>
<dbReference type="Proteomes" id="UP000030008">
    <property type="component" value="Unassembled WGS sequence"/>
</dbReference>
<sequence length="131" mass="14126">MIGGIIATHAGLANGFLEAVEMIAGKQENLLAVSLREGDGLEILIERLQKAAAAIEEEELVIFTDLFGATPFHAASVLSAQTGCHVVCGVNLALLLDFAVKRESISLQDMRDSLQAVSKTDYRWIEQSDII</sequence>
<organism evidence="3 4">
    <name type="scientific">Clostridium innocuum</name>
    <dbReference type="NCBI Taxonomy" id="1522"/>
    <lineage>
        <taxon>Bacteria</taxon>
        <taxon>Bacillati</taxon>
        <taxon>Bacillota</taxon>
        <taxon>Clostridia</taxon>
        <taxon>Eubacteriales</taxon>
        <taxon>Clostridiaceae</taxon>
        <taxon>Clostridium</taxon>
    </lineage>
</organism>
<feature type="domain" description="PTS EIIA type-4" evidence="2">
    <location>
        <begin position="1"/>
        <end position="125"/>
    </location>
</feature>
<accession>A0A099I902</accession>
<evidence type="ECO:0000313" key="4">
    <source>
        <dbReference type="Proteomes" id="UP000030008"/>
    </source>
</evidence>
<keyword evidence="1" id="KW-0808">Transferase</keyword>
<proteinExistence type="predicted"/>
<evidence type="ECO:0000256" key="1">
    <source>
        <dbReference type="ARBA" id="ARBA00022679"/>
    </source>
</evidence>
<dbReference type="PANTHER" id="PTHR33799:SF1">
    <property type="entry name" value="PTS SYSTEM MANNOSE-SPECIFIC EIIAB COMPONENT-RELATED"/>
    <property type="match status" value="1"/>
</dbReference>
<dbReference type="PANTHER" id="PTHR33799">
    <property type="entry name" value="PTS PERMEASE-RELATED-RELATED"/>
    <property type="match status" value="1"/>
</dbReference>
<name>A0A099I902_CLOIN</name>
<dbReference type="InterPro" id="IPR036662">
    <property type="entry name" value="PTS_EIIA_man-typ_sf"/>
</dbReference>
<evidence type="ECO:0000259" key="2">
    <source>
        <dbReference type="PROSITE" id="PS51096"/>
    </source>
</evidence>
<dbReference type="AlphaFoldDB" id="A0A099I902"/>